<protein>
    <recommendedName>
        <fullName evidence="3">(S)-2-haloacid dehalogenase</fullName>
        <ecNumber evidence="3">3.8.1.2</ecNumber>
    </recommendedName>
    <alternativeName>
        <fullName evidence="3">2-haloalkanoic acid dehalogenase</fullName>
    </alternativeName>
    <alternativeName>
        <fullName evidence="3">Halocarboxylic acid halidohydrolase</fullName>
    </alternativeName>
    <alternativeName>
        <fullName evidence="3">L-2-haloacid dehalogenase</fullName>
    </alternativeName>
</protein>
<dbReference type="Pfam" id="PF00702">
    <property type="entry name" value="Hydrolase"/>
    <property type="match status" value="1"/>
</dbReference>
<dbReference type="SFLD" id="SFLDF00045">
    <property type="entry name" value="2-haloacid_dehalogenase"/>
    <property type="match status" value="1"/>
</dbReference>
<dbReference type="Proteomes" id="UP000019486">
    <property type="component" value="Unassembled WGS sequence"/>
</dbReference>
<sequence length="228" mass="24687">MRERLSGIGACVFDAYGTLLDVRSATGRLAAELGGKAELVGGLWRTKQLEYTWLLSLMGHRRDFWQVTRDALDHAFGVAGLDDDALKEKLMRRYLSLDAYPDVAPVLAELRSRGLTTAILSNGTPDMLASGVESAGIAGYLDAVLSVEEVGVYKPHRSVYQLACDRFGLDRGQICFVSSNGWDVAGAASFGFQTVWLNRFDAERERLPGTPALVLGGLADLSGSIDRG</sequence>
<organism evidence="4 5">
    <name type="scientific">Skermanella stibiiresistens SB22</name>
    <dbReference type="NCBI Taxonomy" id="1385369"/>
    <lineage>
        <taxon>Bacteria</taxon>
        <taxon>Pseudomonadati</taxon>
        <taxon>Pseudomonadota</taxon>
        <taxon>Alphaproteobacteria</taxon>
        <taxon>Rhodospirillales</taxon>
        <taxon>Azospirillaceae</taxon>
        <taxon>Skermanella</taxon>
    </lineage>
</organism>
<evidence type="ECO:0000313" key="5">
    <source>
        <dbReference type="Proteomes" id="UP000019486"/>
    </source>
</evidence>
<dbReference type="EMBL" id="AVFL01000008">
    <property type="protein sequence ID" value="EWY40189.1"/>
    <property type="molecule type" value="Genomic_DNA"/>
</dbReference>
<keyword evidence="2 3" id="KW-0378">Hydrolase</keyword>
<dbReference type="InterPro" id="IPR051540">
    <property type="entry name" value="S-2-haloacid_dehalogenase"/>
</dbReference>
<dbReference type="SUPFAM" id="SSF56784">
    <property type="entry name" value="HAD-like"/>
    <property type="match status" value="1"/>
</dbReference>
<evidence type="ECO:0000313" key="4">
    <source>
        <dbReference type="EMBL" id="EWY40189.1"/>
    </source>
</evidence>
<reference evidence="4 5" key="1">
    <citation type="submission" date="2013-08" db="EMBL/GenBank/DDBJ databases">
        <title>The genome sequence of Skermanella stibiiresistens.</title>
        <authorList>
            <person name="Zhu W."/>
            <person name="Wang G."/>
        </authorList>
    </citation>
    <scope>NUCLEOTIDE SEQUENCE [LARGE SCALE GENOMIC DNA]</scope>
    <source>
        <strain evidence="4 5">SB22</strain>
    </source>
</reference>
<evidence type="ECO:0000256" key="3">
    <source>
        <dbReference type="RuleBase" id="RU368077"/>
    </source>
</evidence>
<gene>
    <name evidence="4" type="ORF">N825_36290</name>
</gene>
<dbReference type="PANTHER" id="PTHR43316:SF3">
    <property type="entry name" value="HALOACID DEHALOGENASE, TYPE II (AFU_ORTHOLOGUE AFUA_2G07750)-RELATED"/>
    <property type="match status" value="1"/>
</dbReference>
<accession>W9H2C0</accession>
<comment type="similarity">
    <text evidence="1 3">Belongs to the HAD-like hydrolase superfamily. S-2-haloalkanoic acid dehalogenase family.</text>
</comment>
<name>W9H2C0_9PROT</name>
<comment type="function">
    <text evidence="3">Catalyzes the hydrolytic dehalogenation of small (S)-2-haloalkanoic acids to yield the corresponding (R)-2-hydroxyalkanoic acids.</text>
</comment>
<dbReference type="InterPro" id="IPR023198">
    <property type="entry name" value="PGP-like_dom2"/>
</dbReference>
<proteinExistence type="inferred from homology"/>
<dbReference type="STRING" id="1385369.N825_36290"/>
<dbReference type="SFLD" id="SFLDS00003">
    <property type="entry name" value="Haloacid_Dehalogenase"/>
    <property type="match status" value="1"/>
</dbReference>
<dbReference type="PRINTS" id="PR00413">
    <property type="entry name" value="HADHALOGNASE"/>
</dbReference>
<comment type="catalytic activity">
    <reaction evidence="3">
        <text>an (S)-2-haloacid + H2O = a (2R)-2-hydroxycarboxylate + a halide anion + H(+)</text>
        <dbReference type="Rhea" id="RHEA:11192"/>
        <dbReference type="ChEBI" id="CHEBI:15377"/>
        <dbReference type="ChEBI" id="CHEBI:15378"/>
        <dbReference type="ChEBI" id="CHEBI:16042"/>
        <dbReference type="ChEBI" id="CHEBI:58314"/>
        <dbReference type="ChEBI" id="CHEBI:137405"/>
        <dbReference type="EC" id="3.8.1.2"/>
    </reaction>
</comment>
<dbReference type="NCBIfam" id="TIGR01493">
    <property type="entry name" value="HAD-SF-IA-v2"/>
    <property type="match status" value="1"/>
</dbReference>
<dbReference type="NCBIfam" id="TIGR01428">
    <property type="entry name" value="HAD_type_II"/>
    <property type="match status" value="1"/>
</dbReference>
<dbReference type="InterPro" id="IPR006328">
    <property type="entry name" value="2-HAD"/>
</dbReference>
<dbReference type="SFLD" id="SFLDG01135">
    <property type="entry name" value="C1.5.6:_HAD__Beta-PGM__Phospha"/>
    <property type="match status" value="1"/>
</dbReference>
<dbReference type="Gene3D" id="1.10.150.240">
    <property type="entry name" value="Putative phosphatase, domain 2"/>
    <property type="match status" value="1"/>
</dbReference>
<comment type="caution">
    <text evidence="4">The sequence shown here is derived from an EMBL/GenBank/DDBJ whole genome shotgun (WGS) entry which is preliminary data.</text>
</comment>
<evidence type="ECO:0000256" key="2">
    <source>
        <dbReference type="ARBA" id="ARBA00022801"/>
    </source>
</evidence>
<dbReference type="PANTHER" id="PTHR43316">
    <property type="entry name" value="HYDROLASE, HALOACID DELAHOGENASE-RELATED"/>
    <property type="match status" value="1"/>
</dbReference>
<evidence type="ECO:0000256" key="1">
    <source>
        <dbReference type="ARBA" id="ARBA00008106"/>
    </source>
</evidence>
<dbReference type="CDD" id="cd02588">
    <property type="entry name" value="HAD_L2-DEX"/>
    <property type="match status" value="1"/>
</dbReference>
<dbReference type="GO" id="GO:0018784">
    <property type="term" value="F:(S)-2-haloacid dehalogenase activity"/>
    <property type="evidence" value="ECO:0007669"/>
    <property type="project" value="UniProtKB-UniRule"/>
</dbReference>
<dbReference type="InterPro" id="IPR006439">
    <property type="entry name" value="HAD-SF_hydro_IA"/>
</dbReference>
<dbReference type="EC" id="3.8.1.2" evidence="3"/>
<dbReference type="SFLD" id="SFLDG01129">
    <property type="entry name" value="C1.5:_HAD__Beta-PGM__Phosphata"/>
    <property type="match status" value="1"/>
</dbReference>
<dbReference type="PATRIC" id="fig|1385369.3.peg.2564"/>
<dbReference type="InterPro" id="IPR036412">
    <property type="entry name" value="HAD-like_sf"/>
</dbReference>
<dbReference type="Gene3D" id="3.40.50.1000">
    <property type="entry name" value="HAD superfamily/HAD-like"/>
    <property type="match status" value="1"/>
</dbReference>
<dbReference type="InterPro" id="IPR023214">
    <property type="entry name" value="HAD_sf"/>
</dbReference>
<keyword evidence="5" id="KW-1185">Reference proteome</keyword>
<dbReference type="AlphaFoldDB" id="W9H2C0"/>